<dbReference type="Proteomes" id="UP000231057">
    <property type="component" value="Chromosome"/>
</dbReference>
<evidence type="ECO:0000313" key="2">
    <source>
        <dbReference type="Proteomes" id="UP000231057"/>
    </source>
</evidence>
<dbReference type="EMBL" id="CP018092">
    <property type="protein sequence ID" value="ATS17472.1"/>
    <property type="molecule type" value="Genomic_DNA"/>
</dbReference>
<evidence type="ECO:0000313" key="1">
    <source>
        <dbReference type="EMBL" id="ATS17472.1"/>
    </source>
</evidence>
<proteinExistence type="predicted"/>
<name>A0A2D2PYZ9_PARLV</name>
<reference evidence="1 2" key="1">
    <citation type="submission" date="2016-11" db="EMBL/GenBank/DDBJ databases">
        <title>Complete genome sequence of thermophilic cyanobacteria strain Synechococcus sp. PCC6715.</title>
        <authorList>
            <person name="Tang J."/>
            <person name="Daroch M."/>
            <person name="Liang Y."/>
            <person name="Jiang D."/>
            <person name="Shah M."/>
        </authorList>
    </citation>
    <scope>NUCLEOTIDE SEQUENCE [LARGE SCALE GENOMIC DNA]</scope>
    <source>
        <strain evidence="1 2">PCC 6715</strain>
    </source>
</reference>
<protein>
    <submittedName>
        <fullName evidence="1">Uncharacterized protein</fullName>
    </submittedName>
</protein>
<dbReference type="RefSeq" id="WP_198406074.1">
    <property type="nucleotide sequence ID" value="NZ_CP018092.1"/>
</dbReference>
<reference evidence="2" key="2">
    <citation type="journal article" date="2022" name="Front. Microbiol.">
        <title>Comparative Genomic Analysis Revealed Distinct Molecular Components and Organization of CO2-Concentrating Mechanism in Thermophilic Cyanobacteria.</title>
        <authorList>
            <person name="Tang J."/>
            <person name="Zhou H."/>
            <person name="Yao D."/>
            <person name="Riaz S."/>
            <person name="You D."/>
            <person name="Klepacz-Smolka A."/>
            <person name="Daroch M."/>
        </authorList>
    </citation>
    <scope>NUCLEOTIDE SEQUENCE [LARGE SCALE GENOMIC DNA]</scope>
    <source>
        <strain evidence="2">PCC 6715</strain>
    </source>
</reference>
<dbReference type="KEGG" id="slw:BRW62_00475"/>
<dbReference type="AlphaFoldDB" id="A0A2D2PYZ9"/>
<keyword evidence="2" id="KW-1185">Reference proteome</keyword>
<gene>
    <name evidence="1" type="ORF">BRW62_00475</name>
</gene>
<accession>A0A2D2PYZ9</accession>
<sequence length="254" mass="28312">MTSFLAPVVPIRSLTLDAAHAVLKECRPSRQQQVLPYLVALYTFIDWWEHEGVLSKADDWEDVPPQLTLSTTWCERPDVLDLLDIADLNLEGVQLALYPVEQGKALEIHCPTFLGVVNADIAVAVALDRDRRWARILGFSDRQTLVNHWQQFPANAQGFGTFPLEQLQPIYYLAEQISFLTPLPEAPPKAAPTKGNTYGEPLHNIPELAALLQTLESEPPLERSSIDQAAVQRLLQALQQGYGTPASETPLSRD</sequence>
<organism evidence="1 2">
    <name type="scientific">Parathermosynechococcus lividus PCC 6715</name>
    <dbReference type="NCBI Taxonomy" id="1917166"/>
    <lineage>
        <taxon>Bacteria</taxon>
        <taxon>Bacillati</taxon>
        <taxon>Cyanobacteriota</taxon>
        <taxon>Cyanophyceae</taxon>
        <taxon>Acaryochloridales</taxon>
        <taxon>Thermosynechococcaceae</taxon>
        <taxon>Parathermosynechococcus</taxon>
    </lineage>
</organism>